<feature type="non-terminal residue" evidence="1">
    <location>
        <position position="113"/>
    </location>
</feature>
<protein>
    <submittedName>
        <fullName evidence="1">Uncharacterized protein</fullName>
    </submittedName>
</protein>
<accession>A0A8J4GVV0</accession>
<evidence type="ECO:0000313" key="2">
    <source>
        <dbReference type="Proteomes" id="UP000722791"/>
    </source>
</evidence>
<organism evidence="1 2">
    <name type="scientific">Volvox reticuliferus</name>
    <dbReference type="NCBI Taxonomy" id="1737510"/>
    <lineage>
        <taxon>Eukaryota</taxon>
        <taxon>Viridiplantae</taxon>
        <taxon>Chlorophyta</taxon>
        <taxon>core chlorophytes</taxon>
        <taxon>Chlorophyceae</taxon>
        <taxon>CS clade</taxon>
        <taxon>Chlamydomonadales</taxon>
        <taxon>Volvocaceae</taxon>
        <taxon>Volvox</taxon>
    </lineage>
</organism>
<gene>
    <name evidence="1" type="ORF">Vretimale_17788</name>
</gene>
<proteinExistence type="predicted"/>
<comment type="caution">
    <text evidence="1">The sequence shown here is derived from an EMBL/GenBank/DDBJ whole genome shotgun (WGS) entry which is preliminary data.</text>
</comment>
<dbReference type="EMBL" id="BNCQ01000060">
    <property type="protein sequence ID" value="GIM14928.1"/>
    <property type="molecule type" value="Genomic_DNA"/>
</dbReference>
<dbReference type="AlphaFoldDB" id="A0A8J4GVV0"/>
<reference evidence="1" key="1">
    <citation type="journal article" date="2021" name="Proc. Natl. Acad. Sci. U.S.A.">
        <title>Three genomes in the algal genus Volvox reveal the fate of a haploid sex-determining region after a transition to homothallism.</title>
        <authorList>
            <person name="Yamamoto K."/>
            <person name="Hamaji T."/>
            <person name="Kawai-Toyooka H."/>
            <person name="Matsuzaki R."/>
            <person name="Takahashi F."/>
            <person name="Nishimura Y."/>
            <person name="Kawachi M."/>
            <person name="Noguchi H."/>
            <person name="Minakuchi Y."/>
            <person name="Umen J.G."/>
            <person name="Toyoda A."/>
            <person name="Nozaki H."/>
        </authorList>
    </citation>
    <scope>NUCLEOTIDE SEQUENCE</scope>
    <source>
        <strain evidence="1">NIES-3785</strain>
    </source>
</reference>
<feature type="non-terminal residue" evidence="1">
    <location>
        <position position="1"/>
    </location>
</feature>
<name>A0A8J4GVV0_9CHLO</name>
<dbReference type="Proteomes" id="UP000722791">
    <property type="component" value="Unassembled WGS sequence"/>
</dbReference>
<sequence length="113" mass="11357">QMADDTISLADLKQQVSLLSLPSWLQTSNMLLDDASSHEQPSVTAMTTTTVAAAAAANDGAMKVATAVAPSTDAVLTGPLNHGHAAAAAAPQQQLAIPYMMAPSGATGNVQNG</sequence>
<evidence type="ECO:0000313" key="1">
    <source>
        <dbReference type="EMBL" id="GIM14928.1"/>
    </source>
</evidence>